<dbReference type="InterPro" id="IPR027463">
    <property type="entry name" value="AcrB_DN_DC_subdom"/>
</dbReference>
<evidence type="ECO:0000256" key="1">
    <source>
        <dbReference type="SAM" id="Phobius"/>
    </source>
</evidence>
<feature type="transmembrane region" description="Helical" evidence="1">
    <location>
        <begin position="12"/>
        <end position="34"/>
    </location>
</feature>
<keyword evidence="1" id="KW-1133">Transmembrane helix</keyword>
<proteinExistence type="predicted"/>
<dbReference type="PRINTS" id="PR00702">
    <property type="entry name" value="ACRIFLAVINRP"/>
</dbReference>
<dbReference type="SUPFAM" id="SSF82714">
    <property type="entry name" value="Multidrug efflux transporter AcrB TolC docking domain, DN and DC subdomains"/>
    <property type="match status" value="1"/>
</dbReference>
<reference evidence="2" key="1">
    <citation type="submission" date="2016-10" db="EMBL/GenBank/DDBJ databases">
        <authorList>
            <person name="de Groot N.N."/>
        </authorList>
    </citation>
    <scope>NUCLEOTIDE SEQUENCE</scope>
</reference>
<sequence length="275" mass="29739">MFSVTFIKRPILAMVISLIIIVGGAVSILVLPVAEYPDVAPPSVKVTATYTGANAFVVENTVTRVLEDKLNGIKGVIYMDSSSSSSGKSNITIYFEPGYDVDIGAVDVQNKVSTASASLPSEVNAQGVIIDKISPSIVCLITINGDERYSADFLSNFVNINVLDEIKRIKGVGKAENLGEKKYSIRIWLNPDKIKALDMTPMDVIAAVKSQNKQASIGRIGSAPSFHNQKQEITLTTKGRLTEVSEFKDIVLKYKQDGSLVHLSDVSEVRLGSEN</sequence>
<dbReference type="Pfam" id="PF00873">
    <property type="entry name" value="ACR_tran"/>
    <property type="match status" value="1"/>
</dbReference>
<dbReference type="Gene3D" id="3.30.70.1430">
    <property type="entry name" value="Multidrug efflux transporter AcrB pore domain"/>
    <property type="match status" value="1"/>
</dbReference>
<dbReference type="GO" id="GO:0042910">
    <property type="term" value="F:xenobiotic transmembrane transporter activity"/>
    <property type="evidence" value="ECO:0007669"/>
    <property type="project" value="TreeGrafter"/>
</dbReference>
<dbReference type="GO" id="GO:0005886">
    <property type="term" value="C:plasma membrane"/>
    <property type="evidence" value="ECO:0007669"/>
    <property type="project" value="TreeGrafter"/>
</dbReference>
<dbReference type="Gene3D" id="3.30.2090.10">
    <property type="entry name" value="Multidrug efflux transporter AcrB TolC docking domain, DN and DC subdomains"/>
    <property type="match status" value="1"/>
</dbReference>
<dbReference type="EMBL" id="FPHF01000100">
    <property type="protein sequence ID" value="SFV67768.1"/>
    <property type="molecule type" value="Genomic_DNA"/>
</dbReference>
<dbReference type="AlphaFoldDB" id="A0A1W1CPG5"/>
<dbReference type="Gene3D" id="3.30.70.1320">
    <property type="entry name" value="Multidrug efflux transporter AcrB pore domain like"/>
    <property type="match status" value="1"/>
</dbReference>
<dbReference type="SUPFAM" id="SSF82693">
    <property type="entry name" value="Multidrug efflux transporter AcrB pore domain, PN1, PN2, PC1 and PC2 subdomains"/>
    <property type="match status" value="2"/>
</dbReference>
<gene>
    <name evidence="2" type="ORF">MNB_SM-4-937</name>
</gene>
<protein>
    <submittedName>
        <fullName evidence="2">RND efflux system, inner membrane transporter CmeB</fullName>
    </submittedName>
</protein>
<name>A0A1W1CPG5_9ZZZZ</name>
<dbReference type="FunFam" id="3.30.70.1430:FF:000001">
    <property type="entry name" value="Efflux pump membrane transporter"/>
    <property type="match status" value="1"/>
</dbReference>
<organism evidence="2">
    <name type="scientific">hydrothermal vent metagenome</name>
    <dbReference type="NCBI Taxonomy" id="652676"/>
    <lineage>
        <taxon>unclassified sequences</taxon>
        <taxon>metagenomes</taxon>
        <taxon>ecological metagenomes</taxon>
    </lineage>
</organism>
<accession>A0A1W1CPG5</accession>
<keyword evidence="1" id="KW-0812">Transmembrane</keyword>
<dbReference type="InterPro" id="IPR001036">
    <property type="entry name" value="Acrflvin-R"/>
</dbReference>
<dbReference type="PANTHER" id="PTHR32063:SF76">
    <property type="entry name" value="EFFLUX PUMP MEMBRANE TRANSPORTER"/>
    <property type="match status" value="1"/>
</dbReference>
<dbReference type="Gene3D" id="1.20.1640.10">
    <property type="entry name" value="Multidrug efflux transporter AcrB transmembrane domain"/>
    <property type="match status" value="1"/>
</dbReference>
<evidence type="ECO:0000313" key="2">
    <source>
        <dbReference type="EMBL" id="SFV67768.1"/>
    </source>
</evidence>
<dbReference type="PANTHER" id="PTHR32063">
    <property type="match status" value="1"/>
</dbReference>
<keyword evidence="1" id="KW-0472">Membrane</keyword>